<feature type="domain" description="Peptide methionine sulphoxide reductase MsrA" evidence="5">
    <location>
        <begin position="25"/>
        <end position="176"/>
    </location>
</feature>
<feature type="active site" evidence="4">
    <location>
        <position position="31"/>
    </location>
</feature>
<dbReference type="InterPro" id="IPR002569">
    <property type="entry name" value="Met_Sox_Rdtase_MsrA_dom"/>
</dbReference>
<keyword evidence="7" id="KW-1185">Reference proteome</keyword>
<comment type="function">
    <text evidence="4">Has an important function as a repair enzyme for proteins that have been inactivated by oxidation. Catalyzes the reversible oxidation-reduction of methionine sulfoxide in proteins to methionine.</text>
</comment>
<evidence type="ECO:0000256" key="1">
    <source>
        <dbReference type="ARBA" id="ARBA00023002"/>
    </source>
</evidence>
<comment type="caution">
    <text evidence="6">The sequence shown here is derived from an EMBL/GenBank/DDBJ whole genome shotgun (WGS) entry which is preliminary data.</text>
</comment>
<dbReference type="SUPFAM" id="SSF55068">
    <property type="entry name" value="Peptide methionine sulfoxide reductase"/>
    <property type="match status" value="1"/>
</dbReference>
<dbReference type="NCBIfam" id="TIGR00401">
    <property type="entry name" value="msrA"/>
    <property type="match status" value="1"/>
</dbReference>
<dbReference type="Gene3D" id="3.30.1060.10">
    <property type="entry name" value="Peptide methionine sulphoxide reductase MsrA"/>
    <property type="match status" value="1"/>
</dbReference>
<evidence type="ECO:0000256" key="4">
    <source>
        <dbReference type="HAMAP-Rule" id="MF_01401"/>
    </source>
</evidence>
<protein>
    <recommendedName>
        <fullName evidence="4">Peptide methionine sulfoxide reductase MsrA</fullName>
        <shortName evidence="4">Protein-methionine-S-oxide reductase</shortName>
        <ecNumber evidence="4">1.8.4.11</ecNumber>
    </recommendedName>
    <alternativeName>
        <fullName evidence="4">Peptide-methionine (S)-S-oxide reductase</fullName>
        <shortName evidence="4">Peptide Met(O) reductase</shortName>
    </alternativeName>
</protein>
<dbReference type="EMBL" id="QXDL01000159">
    <property type="protein sequence ID" value="RIH81635.1"/>
    <property type="molecule type" value="Genomic_DNA"/>
</dbReference>
<sequence>MVGYLTQPNGPRPQDGVMNPSYEVATLGGGCFWCLEAVYDELRGVVDVVSGYSGGHVANPTYEQVCGKQTGHAEVVQVTFDPAAVSYRELLEVFFTVHDPTTPGRQGNDVGPQYRSVIFYHSPQQKAAAEAVMAELAAEGVWDDPVVTELKPFEVFYPAEDYHQEYFKKHPYQPYCAFVVAPKVGKFRKKFFDRLKREGSSAR</sequence>
<dbReference type="EC" id="1.8.4.11" evidence="4"/>
<dbReference type="PANTHER" id="PTHR43774">
    <property type="entry name" value="PEPTIDE METHIONINE SULFOXIDE REDUCTASE"/>
    <property type="match status" value="1"/>
</dbReference>
<comment type="similarity">
    <text evidence="4">Belongs to the MsrA Met sulfoxide reductase family.</text>
</comment>
<keyword evidence="1 4" id="KW-0560">Oxidoreductase</keyword>
<evidence type="ECO:0000259" key="5">
    <source>
        <dbReference type="Pfam" id="PF01625"/>
    </source>
</evidence>
<reference evidence="6 7" key="1">
    <citation type="submission" date="2018-08" db="EMBL/GenBank/DDBJ databases">
        <title>Meiothermus terrae DSM 26712 genome sequencing project.</title>
        <authorList>
            <person name="Da Costa M.S."/>
            <person name="Albuquerque L."/>
            <person name="Raposo P."/>
            <person name="Froufe H.J.C."/>
            <person name="Barroso C.S."/>
            <person name="Egas C."/>
        </authorList>
    </citation>
    <scope>NUCLEOTIDE SEQUENCE [LARGE SCALE GENOMIC DNA]</scope>
    <source>
        <strain evidence="6 7">DSM 26712</strain>
    </source>
</reference>
<dbReference type="InterPro" id="IPR036509">
    <property type="entry name" value="Met_Sox_Rdtase_MsrA_sf"/>
</dbReference>
<dbReference type="Pfam" id="PF01625">
    <property type="entry name" value="PMSR"/>
    <property type="match status" value="1"/>
</dbReference>
<dbReference type="HAMAP" id="MF_01401">
    <property type="entry name" value="MsrA"/>
    <property type="match status" value="1"/>
</dbReference>
<dbReference type="GO" id="GO:0008113">
    <property type="term" value="F:peptide-methionine (S)-S-oxide reductase activity"/>
    <property type="evidence" value="ECO:0007669"/>
    <property type="project" value="UniProtKB-UniRule"/>
</dbReference>
<dbReference type="GO" id="GO:0033744">
    <property type="term" value="F:L-methionine:thioredoxin-disulfide S-oxidoreductase activity"/>
    <property type="evidence" value="ECO:0007669"/>
    <property type="project" value="RHEA"/>
</dbReference>
<evidence type="ECO:0000256" key="3">
    <source>
        <dbReference type="ARBA" id="ARBA00048782"/>
    </source>
</evidence>
<comment type="catalytic activity">
    <reaction evidence="3 4">
        <text>[thioredoxin]-disulfide + L-methionine + H2O = L-methionine (S)-S-oxide + [thioredoxin]-dithiol</text>
        <dbReference type="Rhea" id="RHEA:19993"/>
        <dbReference type="Rhea" id="RHEA-COMP:10698"/>
        <dbReference type="Rhea" id="RHEA-COMP:10700"/>
        <dbReference type="ChEBI" id="CHEBI:15377"/>
        <dbReference type="ChEBI" id="CHEBI:29950"/>
        <dbReference type="ChEBI" id="CHEBI:50058"/>
        <dbReference type="ChEBI" id="CHEBI:57844"/>
        <dbReference type="ChEBI" id="CHEBI:58772"/>
        <dbReference type="EC" id="1.8.4.11"/>
    </reaction>
</comment>
<organism evidence="6 7">
    <name type="scientific">Calidithermus terrae</name>
    <dbReference type="NCBI Taxonomy" id="1408545"/>
    <lineage>
        <taxon>Bacteria</taxon>
        <taxon>Thermotogati</taxon>
        <taxon>Deinococcota</taxon>
        <taxon>Deinococci</taxon>
        <taxon>Thermales</taxon>
        <taxon>Thermaceae</taxon>
        <taxon>Calidithermus</taxon>
    </lineage>
</organism>
<evidence type="ECO:0000256" key="2">
    <source>
        <dbReference type="ARBA" id="ARBA00047806"/>
    </source>
</evidence>
<comment type="catalytic activity">
    <reaction evidence="2 4">
        <text>L-methionyl-[protein] + [thioredoxin]-disulfide + H2O = L-methionyl-(S)-S-oxide-[protein] + [thioredoxin]-dithiol</text>
        <dbReference type="Rhea" id="RHEA:14217"/>
        <dbReference type="Rhea" id="RHEA-COMP:10698"/>
        <dbReference type="Rhea" id="RHEA-COMP:10700"/>
        <dbReference type="Rhea" id="RHEA-COMP:12313"/>
        <dbReference type="Rhea" id="RHEA-COMP:12315"/>
        <dbReference type="ChEBI" id="CHEBI:15377"/>
        <dbReference type="ChEBI" id="CHEBI:16044"/>
        <dbReference type="ChEBI" id="CHEBI:29950"/>
        <dbReference type="ChEBI" id="CHEBI:44120"/>
        <dbReference type="ChEBI" id="CHEBI:50058"/>
        <dbReference type="EC" id="1.8.4.11"/>
    </reaction>
</comment>
<evidence type="ECO:0000313" key="7">
    <source>
        <dbReference type="Proteomes" id="UP000265715"/>
    </source>
</evidence>
<dbReference type="Proteomes" id="UP000265715">
    <property type="component" value="Unassembled WGS sequence"/>
</dbReference>
<gene>
    <name evidence="6" type="primary">msrA2</name>
    <name evidence="4" type="synonym">msrA</name>
    <name evidence="6" type="ORF">Mterra_03050</name>
</gene>
<evidence type="ECO:0000313" key="6">
    <source>
        <dbReference type="EMBL" id="RIH81635.1"/>
    </source>
</evidence>
<accession>A0A399EBC4</accession>
<dbReference type="AlphaFoldDB" id="A0A399EBC4"/>
<name>A0A399EBC4_9DEIN</name>
<dbReference type="PANTHER" id="PTHR43774:SF1">
    <property type="entry name" value="PEPTIDE METHIONINE SULFOXIDE REDUCTASE MSRA 2"/>
    <property type="match status" value="1"/>
</dbReference>
<proteinExistence type="inferred from homology"/>